<comment type="caution">
    <text evidence="1">The sequence shown here is derived from an EMBL/GenBank/DDBJ whole genome shotgun (WGS) entry which is preliminary data.</text>
</comment>
<dbReference type="AlphaFoldDB" id="A0A0C2SB70"/>
<protein>
    <submittedName>
        <fullName evidence="1">Uncharacterized protein</fullName>
    </submittedName>
</protein>
<proteinExistence type="predicted"/>
<evidence type="ECO:0000313" key="2">
    <source>
        <dbReference type="Proteomes" id="UP000031950"/>
    </source>
</evidence>
<evidence type="ECO:0000313" key="1">
    <source>
        <dbReference type="EMBL" id="KIL51204.1"/>
    </source>
</evidence>
<dbReference type="PATRIC" id="fig|135826.4.peg.711"/>
<reference evidence="1 2" key="1">
    <citation type="submission" date="2015-01" db="EMBL/GenBank/DDBJ databases">
        <title>Genome sequence of Jeotgalibacillus alimentarius.</title>
        <authorList>
            <person name="Goh K.M."/>
            <person name="Chan K.-G."/>
            <person name="Yaakop A.S."/>
            <person name="Ee R."/>
            <person name="Gan H.M."/>
            <person name="Chan C.S."/>
        </authorList>
    </citation>
    <scope>NUCLEOTIDE SEQUENCE [LARGE SCALE GENOMIC DNA]</scope>
    <source>
        <strain evidence="1 2">YKJ-13</strain>
    </source>
</reference>
<accession>A0A0C2SB70</accession>
<keyword evidence="2" id="KW-1185">Reference proteome</keyword>
<organism evidence="1 2">
    <name type="scientific">Jeotgalibacillus alimentarius</name>
    <dbReference type="NCBI Taxonomy" id="135826"/>
    <lineage>
        <taxon>Bacteria</taxon>
        <taxon>Bacillati</taxon>
        <taxon>Bacillota</taxon>
        <taxon>Bacilli</taxon>
        <taxon>Bacillales</taxon>
        <taxon>Caryophanaceae</taxon>
        <taxon>Jeotgalibacillus</taxon>
    </lineage>
</organism>
<gene>
    <name evidence="1" type="ORF">KP77_07160</name>
</gene>
<name>A0A0C2SB70_9BACL</name>
<sequence>MSANPEWINPIWKTDDACEDRLVACVIQHFIHLCFQKED</sequence>
<dbReference type="Proteomes" id="UP000031950">
    <property type="component" value="Unassembled WGS sequence"/>
</dbReference>
<dbReference type="STRING" id="135826.KP77_07160"/>
<dbReference type="EMBL" id="JXRQ01000015">
    <property type="protein sequence ID" value="KIL51204.1"/>
    <property type="molecule type" value="Genomic_DNA"/>
</dbReference>